<dbReference type="Pfam" id="PF00098">
    <property type="entry name" value="zf-CCHC"/>
    <property type="match status" value="1"/>
</dbReference>
<evidence type="ECO:0000256" key="2">
    <source>
        <dbReference type="SAM" id="Coils"/>
    </source>
</evidence>
<dbReference type="EMBL" id="DP000011">
    <property type="protein sequence ID" value="ABA97406.1"/>
    <property type="molecule type" value="Genomic_DNA"/>
</dbReference>
<dbReference type="PROSITE" id="PS50158">
    <property type="entry name" value="ZF_CCHC"/>
    <property type="match status" value="1"/>
</dbReference>
<keyword evidence="2" id="KW-0175">Coiled coil</keyword>
<accession>Q2QU58</accession>
<protein>
    <submittedName>
        <fullName evidence="4">Zinc knuckle family protein</fullName>
    </submittedName>
</protein>
<evidence type="ECO:0000259" key="3">
    <source>
        <dbReference type="PROSITE" id="PS50158"/>
    </source>
</evidence>
<sequence>MGPNIERVVDVSISPPNDMELSFEEEEKCTHLNAQATNVLFSALSEDVFKTIMPLEDAYLIWTTLKERYDKSKCDGEDALRETSFGDCSTLSSHHDKSQVIISSDQEGITSLFISPTCKYEQDHVFMGDDDDDDSVVDHLNKDTTMVIKLMRVIEKQQACLIKKNEEIKDLADEHKKLKGYNSSLIMRYEQLENEFACATNSIACVASLKKENQELKSQLEEITSKLEIANKVMFATVKSYEPHVQVDLTCANTCCSKANISPSTTCDLDCVGKREKHMDHGLMGNAQPSQDNHESMVKKLEKGSTVACTKFYQENKSNNKSKGQIQSRIKNLITCFMCKKVGHYALMCSNKIDEQATLPKRRTRRSNRKCYGCNEKGHEVASCFHMKDDFVSSRKKLNSRVASKMQDVVKKAPCKDKNRLCYNCRAKGHIGTNCPMVNILKPNSSFDYALLRKAKKDICATRLISSPHTSTKSIWVPKSRVTYLYGPNVVRD</sequence>
<dbReference type="Gene3D" id="4.10.60.10">
    <property type="entry name" value="Zinc finger, CCHC-type"/>
    <property type="match status" value="1"/>
</dbReference>
<keyword evidence="1" id="KW-0862">Zinc</keyword>
<dbReference type="InterPro" id="IPR001878">
    <property type="entry name" value="Znf_CCHC"/>
</dbReference>
<dbReference type="GO" id="GO:0008270">
    <property type="term" value="F:zinc ion binding"/>
    <property type="evidence" value="ECO:0007669"/>
    <property type="project" value="UniProtKB-KW"/>
</dbReference>
<dbReference type="SMART" id="SM00343">
    <property type="entry name" value="ZnF_C2HC"/>
    <property type="match status" value="3"/>
</dbReference>
<evidence type="ECO:0000256" key="1">
    <source>
        <dbReference type="PROSITE-ProRule" id="PRU00047"/>
    </source>
</evidence>
<proteinExistence type="predicted"/>
<keyword evidence="1" id="KW-0479">Metal-binding</keyword>
<feature type="domain" description="CCHC-type" evidence="3">
    <location>
        <begin position="422"/>
        <end position="436"/>
    </location>
</feature>
<reference evidence="4" key="3">
    <citation type="submission" date="2006-01" db="EMBL/GenBank/DDBJ databases">
        <authorList>
            <person name="Buell R."/>
        </authorList>
    </citation>
    <scope>NUCLEOTIDE SEQUENCE</scope>
</reference>
<dbReference type="GO" id="GO:0003676">
    <property type="term" value="F:nucleic acid binding"/>
    <property type="evidence" value="ECO:0007669"/>
    <property type="project" value="InterPro"/>
</dbReference>
<reference evidence="4" key="1">
    <citation type="journal article" date="2005" name="BMC Biol.">
        <title>The sequence of rice chromosomes 11 and 12, rich in disease resistance genes and recent gene duplications.</title>
        <authorList>
            <consortium name="The rice chromosomes 11 and 12 sequencing consortia"/>
        </authorList>
    </citation>
    <scope>NUCLEOTIDE SEQUENCE [LARGE SCALE GENOMIC DNA]</scope>
</reference>
<gene>
    <name evidence="4" type="ordered locus">LOC_Os12g17390</name>
</gene>
<dbReference type="SUPFAM" id="SSF57756">
    <property type="entry name" value="Retrovirus zinc finger-like domains"/>
    <property type="match status" value="1"/>
</dbReference>
<organism evidence="4">
    <name type="scientific">Oryza sativa subsp. japonica</name>
    <name type="common">Rice</name>
    <dbReference type="NCBI Taxonomy" id="39947"/>
    <lineage>
        <taxon>Eukaryota</taxon>
        <taxon>Viridiplantae</taxon>
        <taxon>Streptophyta</taxon>
        <taxon>Embryophyta</taxon>
        <taxon>Tracheophyta</taxon>
        <taxon>Spermatophyta</taxon>
        <taxon>Magnoliopsida</taxon>
        <taxon>Liliopsida</taxon>
        <taxon>Poales</taxon>
        <taxon>Poaceae</taxon>
        <taxon>BOP clade</taxon>
        <taxon>Oryzoideae</taxon>
        <taxon>Oryzeae</taxon>
        <taxon>Oryzinae</taxon>
        <taxon>Oryza</taxon>
        <taxon>Oryza sativa</taxon>
    </lineage>
</organism>
<keyword evidence="1" id="KW-0863">Zinc-finger</keyword>
<dbReference type="InterPro" id="IPR036875">
    <property type="entry name" value="Znf_CCHC_sf"/>
</dbReference>
<dbReference type="AlphaFoldDB" id="Q2QU58"/>
<reference evidence="4" key="2">
    <citation type="submission" date="2005-04" db="EMBL/GenBank/DDBJ databases">
        <authorList>
            <person name="Buell C.R."/>
            <person name="Wing R.A."/>
            <person name="McCombie W.A."/>
            <person name="Ouyang S."/>
        </authorList>
    </citation>
    <scope>NUCLEOTIDE SEQUENCE</scope>
</reference>
<name>Q2QU58_ORYSJ</name>
<evidence type="ECO:0000313" key="4">
    <source>
        <dbReference type="EMBL" id="ABA97406.1"/>
    </source>
</evidence>
<feature type="coiled-coil region" evidence="2">
    <location>
        <begin position="206"/>
        <end position="233"/>
    </location>
</feature>